<dbReference type="OrthoDB" id="288590at2759"/>
<dbReference type="InterPro" id="IPR027443">
    <property type="entry name" value="IPNS-like_sf"/>
</dbReference>
<dbReference type="AlphaFoldDB" id="A0A1Y2G6H5"/>
<comment type="caution">
    <text evidence="3">The sequence shown here is derived from an EMBL/GenBank/DDBJ whole genome shotgun (WGS) entry which is preliminary data.</text>
</comment>
<dbReference type="Gene3D" id="2.60.120.330">
    <property type="entry name" value="B-lactam Antibiotic, Isopenicillin N Synthase, Chain"/>
    <property type="match status" value="1"/>
</dbReference>
<feature type="domain" description="Fe2OG dioxygenase" evidence="2">
    <location>
        <begin position="176"/>
        <end position="286"/>
    </location>
</feature>
<evidence type="ECO:0000256" key="1">
    <source>
        <dbReference type="RuleBase" id="RU003682"/>
    </source>
</evidence>
<protein>
    <submittedName>
        <fullName evidence="3">Thymine dioxygenase</fullName>
    </submittedName>
</protein>
<dbReference type="SUPFAM" id="SSF51197">
    <property type="entry name" value="Clavaminate synthase-like"/>
    <property type="match status" value="1"/>
</dbReference>
<organism evidence="3 4">
    <name type="scientific">Leucosporidium creatinivorum</name>
    <dbReference type="NCBI Taxonomy" id="106004"/>
    <lineage>
        <taxon>Eukaryota</taxon>
        <taxon>Fungi</taxon>
        <taxon>Dikarya</taxon>
        <taxon>Basidiomycota</taxon>
        <taxon>Pucciniomycotina</taxon>
        <taxon>Microbotryomycetes</taxon>
        <taxon>Leucosporidiales</taxon>
        <taxon>Leucosporidium</taxon>
    </lineage>
</organism>
<name>A0A1Y2G6H5_9BASI</name>
<sequence length="321" mass="36086">MSVPTIDFGPFLHGTQEEKEAVAKELFDAASTVGFMMLKNFHSAIGGKEKVEEAFDKTKQFFQLPMEVKDRLAWQSPESNRGYVRQGRERVTQAITKEEVEALREQAPDYKETMEIGKDYDSVWPNMWPEEEFPEFKDWANGFFESCHLLHVEIMSALALGMGLGASFFDSMIDQKAHNLRLLNYPPVARKLIEGGGNRAGSHSDYGSVTLLFQDLVGGLEVQDKQGNFIPAVPVAETVVVNIGDLLQRWSNDVLKSTIHRVVLPSGDDKSETTPQRNSIAFFSNPNLHQMISCLPGTGEAKYEPVECEEYLVRRLTATYV</sequence>
<dbReference type="Pfam" id="PF14226">
    <property type="entry name" value="DIOX_N"/>
    <property type="match status" value="1"/>
</dbReference>
<dbReference type="Pfam" id="PF03171">
    <property type="entry name" value="2OG-FeII_Oxy"/>
    <property type="match status" value="1"/>
</dbReference>
<dbReference type="InParanoid" id="A0A1Y2G6H5"/>
<keyword evidence="1" id="KW-0479">Metal-binding</keyword>
<evidence type="ECO:0000313" key="3">
    <source>
        <dbReference type="EMBL" id="ORY91601.1"/>
    </source>
</evidence>
<dbReference type="STRING" id="106004.A0A1Y2G6H5"/>
<dbReference type="InterPro" id="IPR026992">
    <property type="entry name" value="DIOX_N"/>
</dbReference>
<proteinExistence type="inferred from homology"/>
<keyword evidence="4" id="KW-1185">Reference proteome</keyword>
<dbReference type="PANTHER" id="PTHR47990">
    <property type="entry name" value="2-OXOGLUTARATE (2OG) AND FE(II)-DEPENDENT OXYGENASE SUPERFAMILY PROTEIN-RELATED"/>
    <property type="match status" value="1"/>
</dbReference>
<dbReference type="GO" id="GO:0046872">
    <property type="term" value="F:metal ion binding"/>
    <property type="evidence" value="ECO:0007669"/>
    <property type="project" value="UniProtKB-KW"/>
</dbReference>
<evidence type="ECO:0000313" key="4">
    <source>
        <dbReference type="Proteomes" id="UP000193467"/>
    </source>
</evidence>
<gene>
    <name evidence="3" type="ORF">BCR35DRAFT_298831</name>
</gene>
<comment type="similarity">
    <text evidence="1">Belongs to the iron/ascorbate-dependent oxidoreductase family.</text>
</comment>
<keyword evidence="1" id="KW-0560">Oxidoreductase</keyword>
<accession>A0A1Y2G6H5</accession>
<dbReference type="Proteomes" id="UP000193467">
    <property type="component" value="Unassembled WGS sequence"/>
</dbReference>
<dbReference type="FunFam" id="2.60.120.330:FF:000038">
    <property type="entry name" value="Si:dkey-10o6.2"/>
    <property type="match status" value="1"/>
</dbReference>
<dbReference type="GO" id="GO:0051213">
    <property type="term" value="F:dioxygenase activity"/>
    <property type="evidence" value="ECO:0007669"/>
    <property type="project" value="UniProtKB-KW"/>
</dbReference>
<dbReference type="EMBL" id="MCGR01000002">
    <property type="protein sequence ID" value="ORY91601.1"/>
    <property type="molecule type" value="Genomic_DNA"/>
</dbReference>
<reference evidence="3 4" key="1">
    <citation type="submission" date="2016-07" db="EMBL/GenBank/DDBJ databases">
        <title>Pervasive Adenine N6-methylation of Active Genes in Fungi.</title>
        <authorList>
            <consortium name="DOE Joint Genome Institute"/>
            <person name="Mondo S.J."/>
            <person name="Dannebaum R.O."/>
            <person name="Kuo R.C."/>
            <person name="Labutti K."/>
            <person name="Haridas S."/>
            <person name="Kuo A."/>
            <person name="Salamov A."/>
            <person name="Ahrendt S.R."/>
            <person name="Lipzen A."/>
            <person name="Sullivan W."/>
            <person name="Andreopoulos W.B."/>
            <person name="Clum A."/>
            <person name="Lindquist E."/>
            <person name="Daum C."/>
            <person name="Ramamoorthy G.K."/>
            <person name="Gryganskyi A."/>
            <person name="Culley D."/>
            <person name="Magnuson J.K."/>
            <person name="James T.Y."/>
            <person name="O'Malley M.A."/>
            <person name="Stajich J.E."/>
            <person name="Spatafora J.W."/>
            <person name="Visel A."/>
            <person name="Grigoriev I.V."/>
        </authorList>
    </citation>
    <scope>NUCLEOTIDE SEQUENCE [LARGE SCALE GENOMIC DNA]</scope>
    <source>
        <strain evidence="3 4">62-1032</strain>
    </source>
</reference>
<dbReference type="FunCoup" id="A0A1Y2G6H5">
    <property type="interactions" value="12"/>
</dbReference>
<dbReference type="PROSITE" id="PS51471">
    <property type="entry name" value="FE2OG_OXY"/>
    <property type="match status" value="1"/>
</dbReference>
<keyword evidence="3" id="KW-0223">Dioxygenase</keyword>
<dbReference type="InterPro" id="IPR005123">
    <property type="entry name" value="Oxoglu/Fe-dep_dioxygenase_dom"/>
</dbReference>
<evidence type="ECO:0000259" key="2">
    <source>
        <dbReference type="PROSITE" id="PS51471"/>
    </source>
</evidence>
<dbReference type="InterPro" id="IPR050231">
    <property type="entry name" value="Iron_ascorbate_oxido_reductase"/>
</dbReference>
<dbReference type="InterPro" id="IPR044861">
    <property type="entry name" value="IPNS-like_FE2OG_OXY"/>
</dbReference>
<keyword evidence="1" id="KW-0408">Iron</keyword>